<comment type="caution">
    <text evidence="2">The sequence shown here is derived from an EMBL/GenBank/DDBJ whole genome shotgun (WGS) entry which is preliminary data.</text>
</comment>
<evidence type="ECO:0000256" key="1">
    <source>
        <dbReference type="SAM" id="MobiDB-lite"/>
    </source>
</evidence>
<dbReference type="EMBL" id="JACGCM010002827">
    <property type="protein sequence ID" value="KAF6134726.1"/>
    <property type="molecule type" value="Genomic_DNA"/>
</dbReference>
<accession>A0A7J7KWJ4</accession>
<reference evidence="2 3" key="1">
    <citation type="journal article" date="2020" name="IScience">
        <title>Genome Sequencing of the Endangered Kingdonia uniflora (Circaeasteraceae, Ranunculales) Reveals Potential Mechanisms of Evolutionary Specialization.</title>
        <authorList>
            <person name="Sun Y."/>
            <person name="Deng T."/>
            <person name="Zhang A."/>
            <person name="Moore M.J."/>
            <person name="Landis J.B."/>
            <person name="Lin N."/>
            <person name="Zhang H."/>
            <person name="Zhang X."/>
            <person name="Huang J."/>
            <person name="Zhang X."/>
            <person name="Sun H."/>
            <person name="Wang H."/>
        </authorList>
    </citation>
    <scope>NUCLEOTIDE SEQUENCE [LARGE SCALE GENOMIC DNA]</scope>
    <source>
        <strain evidence="2">TB1705</strain>
        <tissue evidence="2">Leaf</tissue>
    </source>
</reference>
<feature type="region of interest" description="Disordered" evidence="1">
    <location>
        <begin position="287"/>
        <end position="354"/>
    </location>
</feature>
<dbReference type="AlphaFoldDB" id="A0A7J7KWJ4"/>
<feature type="compositionally biased region" description="Basic and acidic residues" evidence="1">
    <location>
        <begin position="288"/>
        <end position="341"/>
    </location>
</feature>
<feature type="region of interest" description="Disordered" evidence="1">
    <location>
        <begin position="204"/>
        <end position="226"/>
    </location>
</feature>
<protein>
    <submittedName>
        <fullName evidence="2">Uncharacterized protein</fullName>
    </submittedName>
</protein>
<organism evidence="2 3">
    <name type="scientific">Kingdonia uniflora</name>
    <dbReference type="NCBI Taxonomy" id="39325"/>
    <lineage>
        <taxon>Eukaryota</taxon>
        <taxon>Viridiplantae</taxon>
        <taxon>Streptophyta</taxon>
        <taxon>Embryophyta</taxon>
        <taxon>Tracheophyta</taxon>
        <taxon>Spermatophyta</taxon>
        <taxon>Magnoliopsida</taxon>
        <taxon>Ranunculales</taxon>
        <taxon>Circaeasteraceae</taxon>
        <taxon>Kingdonia</taxon>
    </lineage>
</organism>
<feature type="compositionally biased region" description="Basic and acidic residues" evidence="1">
    <location>
        <begin position="215"/>
        <end position="226"/>
    </location>
</feature>
<evidence type="ECO:0000313" key="2">
    <source>
        <dbReference type="EMBL" id="KAF6134726.1"/>
    </source>
</evidence>
<evidence type="ECO:0000313" key="3">
    <source>
        <dbReference type="Proteomes" id="UP000541444"/>
    </source>
</evidence>
<gene>
    <name evidence="2" type="ORF">GIB67_002127</name>
</gene>
<dbReference type="OrthoDB" id="684301at2759"/>
<proteinExistence type="predicted"/>
<sequence>MMSTLVVEIFDRHLSDMKFQFGETIIQMKPIHVCLILWLNVSPIANEFLFVDPEYMTNFIMRRFPKKKNTYRLKEIDDALKQAKFERHKAMKPSETDMQQDLVQEVMRHQIEVLAMGAPAVSAPAVIAPAIGSSSSTTEIGVAVRVCSQLEEHGKMLLKLDDHGKMLHNYGKMLERILMFTVGGSTLPLGDALLLELYQFSPTEKTTKHKRERGNKKEDGKRKKAELRIKKEFPELKNIQSTTQNLLQQVAPGEILEVVNDLMVDDDVEVGRKVNFNAIPSEYGGDLLEWKKGDKKDNDDKKDVEEKVKSEEKQPQVAKDDEMEESKNYDEKVDNIDKDGEEKESEEEDSKQPTVVVYYTRKKMYNMTMRLKKSKEEVEQNKEEVFEDKDDDNGNLQNKPDLEKVIKQMVVDQTNLVLMKSEVDVTLNKRHTLNEEEINERAVKMACQMNRLHAHLDELLPGVLLEYFIQRPIYQDEKNHVDQVWSLRKDGLSPEAKKDNSNTYMRIGEETVCFNALYTLYPNQWLDNEVIDVYIKP</sequence>
<name>A0A7J7KWJ4_9MAGN</name>
<keyword evidence="3" id="KW-1185">Reference proteome</keyword>
<dbReference type="Proteomes" id="UP000541444">
    <property type="component" value="Unassembled WGS sequence"/>
</dbReference>